<dbReference type="Gene3D" id="1.10.10.60">
    <property type="entry name" value="Homeodomain-like"/>
    <property type="match status" value="1"/>
</dbReference>
<reference evidence="5 6" key="1">
    <citation type="submission" date="2014-02" db="EMBL/GenBank/DDBJ databases">
        <title>Draft Genome of Hylemonella gracilis isolated from the Niagara River.</title>
        <authorList>
            <person name="Pawlowski D.R."/>
            <person name="Koudelka G.B."/>
        </authorList>
    </citation>
    <scope>NUCLEOTIDE SEQUENCE [LARGE SCALE GENOMIC DNA]</scope>
    <source>
        <strain evidence="5 6">Niagara R</strain>
    </source>
</reference>
<name>A0A016XIN6_9BURK</name>
<dbReference type="RefSeq" id="WP_035608382.1">
    <property type="nucleotide sequence ID" value="NZ_JEMG01000001.1"/>
</dbReference>
<dbReference type="OrthoDB" id="6506763at2"/>
<evidence type="ECO:0000259" key="4">
    <source>
        <dbReference type="PROSITE" id="PS01124"/>
    </source>
</evidence>
<accession>A0A016XIN6</accession>
<dbReference type="InterPro" id="IPR009057">
    <property type="entry name" value="Homeodomain-like_sf"/>
</dbReference>
<dbReference type="GO" id="GO:0003700">
    <property type="term" value="F:DNA-binding transcription factor activity"/>
    <property type="evidence" value="ECO:0007669"/>
    <property type="project" value="InterPro"/>
</dbReference>
<dbReference type="AlphaFoldDB" id="A0A016XIN6"/>
<comment type="caution">
    <text evidence="5">The sequence shown here is derived from an EMBL/GenBank/DDBJ whole genome shotgun (WGS) entry which is preliminary data.</text>
</comment>
<sequence>MHAKATPCVVYQRQTRFIQARHQAVPLLEHARARDLEAEVLLRGTGLRAGDLLRAETLLSPDDIARMLSNLESALPAADTAFVLGSELLPGHHGELSHALSRAVHLRQALEILITHQGLLSPLLVPHLLLLDEEQGKAAASGDEGGWVVLHWTDAGLPVVLRPFLIDMMMAAVSGMSRWLSGERLPWRFRFNRTQPAHLEQYRVQLGPDVRFNDYLDAMYLPRDWLERPWPRGSAMAVSAALAGVQHADRPRGLLSALYDWLHERARLAPTLEQASSAFGVSPATLKRQLAAHGTHFQAELDQARAHAIWPLIRRGCDNEQIAAWLGFHDANNFRRSFKRWTGLPPSGWRERWGV</sequence>
<evidence type="ECO:0000256" key="2">
    <source>
        <dbReference type="ARBA" id="ARBA00023125"/>
    </source>
</evidence>
<dbReference type="GO" id="GO:0005829">
    <property type="term" value="C:cytosol"/>
    <property type="evidence" value="ECO:0007669"/>
    <property type="project" value="TreeGrafter"/>
</dbReference>
<keyword evidence="2" id="KW-0238">DNA-binding</keyword>
<dbReference type="PANTHER" id="PTHR47894:SF1">
    <property type="entry name" value="HTH-TYPE TRANSCRIPTIONAL REGULATOR VQSM"/>
    <property type="match status" value="1"/>
</dbReference>
<dbReference type="GO" id="GO:0000976">
    <property type="term" value="F:transcription cis-regulatory region binding"/>
    <property type="evidence" value="ECO:0007669"/>
    <property type="project" value="TreeGrafter"/>
</dbReference>
<dbReference type="SUPFAM" id="SSF46689">
    <property type="entry name" value="Homeodomain-like"/>
    <property type="match status" value="1"/>
</dbReference>
<protein>
    <submittedName>
        <fullName evidence="5">AraC family transcriptional regulator</fullName>
    </submittedName>
</protein>
<gene>
    <name evidence="5" type="ORF">AZ34_12335</name>
</gene>
<proteinExistence type="predicted"/>
<evidence type="ECO:0000313" key="5">
    <source>
        <dbReference type="EMBL" id="EYC51775.1"/>
    </source>
</evidence>
<dbReference type="Pfam" id="PF12833">
    <property type="entry name" value="HTH_18"/>
    <property type="match status" value="1"/>
</dbReference>
<evidence type="ECO:0000256" key="3">
    <source>
        <dbReference type="ARBA" id="ARBA00023163"/>
    </source>
</evidence>
<evidence type="ECO:0000313" key="6">
    <source>
        <dbReference type="Proteomes" id="UP000023268"/>
    </source>
</evidence>
<keyword evidence="3" id="KW-0804">Transcription</keyword>
<dbReference type="eggNOG" id="COG2207">
    <property type="taxonomic scope" value="Bacteria"/>
</dbReference>
<dbReference type="InterPro" id="IPR032687">
    <property type="entry name" value="AraC-type_N"/>
</dbReference>
<dbReference type="EMBL" id="JEMG01000001">
    <property type="protein sequence ID" value="EYC51775.1"/>
    <property type="molecule type" value="Genomic_DNA"/>
</dbReference>
<dbReference type="PANTHER" id="PTHR47894">
    <property type="entry name" value="HTH-TYPE TRANSCRIPTIONAL REGULATOR GADX"/>
    <property type="match status" value="1"/>
</dbReference>
<feature type="domain" description="HTH araC/xylS-type" evidence="4">
    <location>
        <begin position="256"/>
        <end position="352"/>
    </location>
</feature>
<organism evidence="5 6">
    <name type="scientific">Hylemonella gracilis str. Niagara R</name>
    <dbReference type="NCBI Taxonomy" id="1458275"/>
    <lineage>
        <taxon>Bacteria</taxon>
        <taxon>Pseudomonadati</taxon>
        <taxon>Pseudomonadota</taxon>
        <taxon>Betaproteobacteria</taxon>
        <taxon>Burkholderiales</taxon>
        <taxon>Comamonadaceae</taxon>
        <taxon>Hylemonella</taxon>
    </lineage>
</organism>
<dbReference type="STRING" id="1458275.AZ34_12335"/>
<keyword evidence="1" id="KW-0805">Transcription regulation</keyword>
<dbReference type="SMART" id="SM00342">
    <property type="entry name" value="HTH_ARAC"/>
    <property type="match status" value="1"/>
</dbReference>
<dbReference type="InterPro" id="IPR018060">
    <property type="entry name" value="HTH_AraC"/>
</dbReference>
<dbReference type="Proteomes" id="UP000023268">
    <property type="component" value="Unassembled WGS sequence"/>
</dbReference>
<dbReference type="Pfam" id="PF12625">
    <property type="entry name" value="Arabinose_bd"/>
    <property type="match status" value="1"/>
</dbReference>
<dbReference type="PROSITE" id="PS01124">
    <property type="entry name" value="HTH_ARAC_FAMILY_2"/>
    <property type="match status" value="1"/>
</dbReference>
<evidence type="ECO:0000256" key="1">
    <source>
        <dbReference type="ARBA" id="ARBA00023015"/>
    </source>
</evidence>